<feature type="domain" description="ATPase of the ABC class N-terminal" evidence="3">
    <location>
        <begin position="47"/>
        <end position="202"/>
    </location>
</feature>
<dbReference type="InterPro" id="IPR049069">
    <property type="entry name" value="MRB1590-like_C"/>
</dbReference>
<protein>
    <submittedName>
        <fullName evidence="5">Isopentenyldiphosphate delta-isomerase</fullName>
    </submittedName>
</protein>
<evidence type="ECO:0000313" key="6">
    <source>
        <dbReference type="Proteomes" id="UP000011083"/>
    </source>
</evidence>
<keyword evidence="1" id="KW-0732">Signal</keyword>
<keyword evidence="5" id="KW-0413">Isomerase</keyword>
<dbReference type="PANTHER" id="PTHR38149:SF1">
    <property type="entry name" value="ATPASE"/>
    <property type="match status" value="1"/>
</dbReference>
<dbReference type="InterPro" id="IPR019195">
    <property type="entry name" value="ABC_ATPase_put"/>
</dbReference>
<proteinExistence type="predicted"/>
<dbReference type="Pfam" id="PF20446">
    <property type="entry name" value="ABC_N"/>
    <property type="match status" value="1"/>
</dbReference>
<feature type="domain" description="ATPase of the ABC class C-terminal" evidence="2">
    <location>
        <begin position="208"/>
        <end position="491"/>
    </location>
</feature>
<evidence type="ECO:0000256" key="1">
    <source>
        <dbReference type="SAM" id="SignalP"/>
    </source>
</evidence>
<dbReference type="EMBL" id="KB007928">
    <property type="protein sequence ID" value="ELR19867.1"/>
    <property type="molecule type" value="Genomic_DNA"/>
</dbReference>
<dbReference type="Proteomes" id="UP000011083">
    <property type="component" value="Unassembled WGS sequence"/>
</dbReference>
<evidence type="ECO:0000313" key="5">
    <source>
        <dbReference type="EMBL" id="ELR19867.1"/>
    </source>
</evidence>
<reference evidence="5 6" key="1">
    <citation type="journal article" date="2013" name="Genome Biol.">
        <title>Genome of Acanthamoeba castellanii highlights extensive lateral gene transfer and early evolution of tyrosine kinase signaling.</title>
        <authorList>
            <person name="Clarke M."/>
            <person name="Lohan A.J."/>
            <person name="Liu B."/>
            <person name="Lagkouvardos I."/>
            <person name="Roy S."/>
            <person name="Zafar N."/>
            <person name="Bertelli C."/>
            <person name="Schilde C."/>
            <person name="Kianianmomeni A."/>
            <person name="Burglin T.R."/>
            <person name="Frech C."/>
            <person name="Turcotte B."/>
            <person name="Kopec K.O."/>
            <person name="Synnott J.M."/>
            <person name="Choo C."/>
            <person name="Paponov I."/>
            <person name="Finkler A."/>
            <person name="Soon Heng Tan C."/>
            <person name="Hutchins A.P."/>
            <person name="Weinmeier T."/>
            <person name="Rattei T."/>
            <person name="Chu J.S."/>
            <person name="Gimenez G."/>
            <person name="Irimia M."/>
            <person name="Rigden D.J."/>
            <person name="Fitzpatrick D.A."/>
            <person name="Lorenzo-Morales J."/>
            <person name="Bateman A."/>
            <person name="Chiu C.H."/>
            <person name="Tang P."/>
            <person name="Hegemann P."/>
            <person name="Fromm H."/>
            <person name="Raoult D."/>
            <person name="Greub G."/>
            <person name="Miranda-Saavedra D."/>
            <person name="Chen N."/>
            <person name="Nash P."/>
            <person name="Ginger M.L."/>
            <person name="Horn M."/>
            <person name="Schaap P."/>
            <person name="Caler L."/>
            <person name="Loftus B."/>
        </authorList>
    </citation>
    <scope>NUCLEOTIDE SEQUENCE [LARGE SCALE GENOMIC DNA]</scope>
    <source>
        <strain evidence="5 6">Neff</strain>
    </source>
</reference>
<dbReference type="VEuPathDB" id="AmoebaDB:ACA1_050140"/>
<organism evidence="5 6">
    <name type="scientific">Acanthamoeba castellanii (strain ATCC 30010 / Neff)</name>
    <dbReference type="NCBI Taxonomy" id="1257118"/>
    <lineage>
        <taxon>Eukaryota</taxon>
        <taxon>Amoebozoa</taxon>
        <taxon>Discosea</taxon>
        <taxon>Longamoebia</taxon>
        <taxon>Centramoebida</taxon>
        <taxon>Acanthamoebidae</taxon>
        <taxon>Acanthamoeba</taxon>
    </lineage>
</organism>
<keyword evidence="6" id="KW-1185">Reference proteome</keyword>
<dbReference type="OMA" id="IRDRRMQ"/>
<gene>
    <name evidence="5" type="ORF">ACA1_050140</name>
</gene>
<dbReference type="GO" id="GO:0016853">
    <property type="term" value="F:isomerase activity"/>
    <property type="evidence" value="ECO:0007669"/>
    <property type="project" value="UniProtKB-KW"/>
</dbReference>
<feature type="domain" description="MRB1590-like C-terminal" evidence="4">
    <location>
        <begin position="509"/>
        <end position="614"/>
    </location>
</feature>
<dbReference type="RefSeq" id="XP_004341971.1">
    <property type="nucleotide sequence ID" value="XM_004341922.1"/>
</dbReference>
<dbReference type="GeneID" id="14920701"/>
<evidence type="ECO:0000259" key="3">
    <source>
        <dbReference type="Pfam" id="PF20446"/>
    </source>
</evidence>
<name>L8H3Q2_ACACF</name>
<evidence type="ECO:0000259" key="2">
    <source>
        <dbReference type="Pfam" id="PF09818"/>
    </source>
</evidence>
<dbReference type="AlphaFoldDB" id="L8H3Q2"/>
<dbReference type="PANTHER" id="PTHR38149">
    <property type="entry name" value="ATPASE"/>
    <property type="match status" value="1"/>
</dbReference>
<dbReference type="Pfam" id="PF21117">
    <property type="entry name" value="MRB1590_C"/>
    <property type="match status" value="1"/>
</dbReference>
<sequence length="629" mass="68767">MNHLRTAVRRALLTLCARASAEEEFETEPQRYGGSGSGRAVVRGTQEQLKRTLVSLDGRGYAAYKDIIGSYDCGFFTLLVDHIQSDPFAPPSHFRAQVPHKVAQFPPETYSTATRAVALADFLTRVFYRHVHEHRHDVRTASGGWGGAKGGELQIDKPSQHVLPRTSVIVTPAHIEGRSIMGEWAATIVTENVPRIVRGTMCHDKLDAAALRQHVLSVEDQEALRNQLKAASLLAFVRNGAILPRKSGACDEPMSGEEAVPFQSPPSLEREFTLPNSGKVKGMAIARGITLIVGGGFHGKSTLLEALQVGVYNKIPGDGREFVVCDPDAVTIRAEDGRSIENVNISPFIGNLPRGKSTTTFSTPDASGSTSQAANIMEALELGCSGLLIDEDKSATNFMIRDKRMQMLVAKENEPITPFIYKVRSMYADLGVSSVLVIGGSGDYFDVADTVIMMQSYVPHDVTAEAKDIAARVKSELDNEGGERFGSVTERYPLGRAIDRSFPSRDRQKIKVNSRTTVLFGETEVDLSAVEQIVERSQTNAIADALLFLKDSQAAGLAMDGRHSLRSILHSLEQRFDSPQGLDVLNEHRHRGTYARPRRFEVAAAVNRLRTVSMTHLPPPPAHPSNPRG</sequence>
<dbReference type="Pfam" id="PF09818">
    <property type="entry name" value="ABC_ATPase"/>
    <property type="match status" value="1"/>
</dbReference>
<feature type="signal peptide" evidence="1">
    <location>
        <begin position="1"/>
        <end position="21"/>
    </location>
</feature>
<dbReference type="InterPro" id="IPR046833">
    <property type="entry name" value="ABC_N"/>
</dbReference>
<accession>L8H3Q2</accession>
<dbReference type="KEGG" id="acan:ACA1_050140"/>
<feature type="chain" id="PRO_5003990371" evidence="1">
    <location>
        <begin position="22"/>
        <end position="629"/>
    </location>
</feature>
<evidence type="ECO:0000259" key="4">
    <source>
        <dbReference type="Pfam" id="PF21117"/>
    </source>
</evidence>
<dbReference type="InterPro" id="IPR046834">
    <property type="entry name" value="ABC_ATPase_C"/>
</dbReference>
<dbReference type="OrthoDB" id="189459at2759"/>